<name>A0A8S5LVU2_9CAUD</name>
<evidence type="ECO:0000313" key="1">
    <source>
        <dbReference type="EMBL" id="DAD74026.1"/>
    </source>
</evidence>
<accession>A0A8S5LVU2</accession>
<dbReference type="EMBL" id="BK014750">
    <property type="protein sequence ID" value="DAD74026.1"/>
    <property type="molecule type" value="Genomic_DNA"/>
</dbReference>
<organism evidence="1">
    <name type="scientific">Siphoviridae sp. ctkzC12</name>
    <dbReference type="NCBI Taxonomy" id="2826446"/>
    <lineage>
        <taxon>Viruses</taxon>
        <taxon>Duplodnaviria</taxon>
        <taxon>Heunggongvirae</taxon>
        <taxon>Uroviricota</taxon>
        <taxon>Caudoviricetes</taxon>
    </lineage>
</organism>
<proteinExistence type="predicted"/>
<reference evidence="1" key="1">
    <citation type="journal article" date="2021" name="Proc. Natl. Acad. Sci. U.S.A.">
        <title>A Catalog of Tens of Thousands of Viruses from Human Metagenomes Reveals Hidden Associations with Chronic Diseases.</title>
        <authorList>
            <person name="Tisza M.J."/>
            <person name="Buck C.B."/>
        </authorList>
    </citation>
    <scope>NUCLEOTIDE SEQUENCE</scope>
    <source>
        <strain evidence="1">CtkzC12</strain>
    </source>
</reference>
<protein>
    <submittedName>
        <fullName evidence="1">Uncharacterized protein</fullName>
    </submittedName>
</protein>
<sequence>MILIEKNKINKIYLQKLERCEQQLGLHLKKIFGLVLL</sequence>